<dbReference type="InterPro" id="IPR022357">
    <property type="entry name" value="MIP_CS"/>
</dbReference>
<dbReference type="EMBL" id="JBIHSF010000008">
    <property type="protein sequence ID" value="MFH0261887.1"/>
    <property type="molecule type" value="Genomic_DNA"/>
</dbReference>
<evidence type="ECO:0000256" key="9">
    <source>
        <dbReference type="ARBA" id="ARBA00023136"/>
    </source>
</evidence>
<dbReference type="NCBIfam" id="TIGR00861">
    <property type="entry name" value="MIP"/>
    <property type="match status" value="1"/>
</dbReference>
<feature type="transmembrane region" description="Helical" evidence="10">
    <location>
        <begin position="128"/>
        <end position="148"/>
    </location>
</feature>
<dbReference type="Proteomes" id="UP001607125">
    <property type="component" value="Unassembled WGS sequence"/>
</dbReference>
<dbReference type="NCBIfam" id="NF003838">
    <property type="entry name" value="PRK05420.1"/>
    <property type="match status" value="1"/>
</dbReference>
<sequence length="231" mass="23932">MNRYLAEVFGTFWLVLGGCGSAVLAAAFPDVGIGLLGVAFAFGLTVLTMAFAIGHISGCHLNPAVSIGLWAGGRFEAKELLPYIVAQVIGGLLAGGVLYIIASGQAGFDAAASGFASNGYGEHSPGKYSLTAALLCEVVMTAMFLLVIMGSTDKRAPQGFAPIAIGLCLTLIHLISIPVTNTSVNPARSTGVALYVGDWAVAQLWLFWLAPIVGAIIGAWVYRSLLSSDHD</sequence>
<comment type="function">
    <text evidence="10">Channel that permits osmotically driven movement of water in both directions. It is involved in the osmoregulation and in the maintenance of cell turgor during volume expansion in rapidly growing cells. It mediates rapid entry or exit of water in response to abrupt changes in osmolarity.</text>
</comment>
<comment type="similarity">
    <text evidence="2 10">Belongs to the MIP/aquaporin (TC 1.A.8) family.</text>
</comment>
<dbReference type="Gene3D" id="1.20.1080.10">
    <property type="entry name" value="Glycerol uptake facilitator protein"/>
    <property type="match status" value="1"/>
</dbReference>
<feature type="site" description="Selectivity filter" evidence="10">
    <location>
        <position position="173"/>
    </location>
</feature>
<comment type="domain">
    <text evidence="10">Aquaporins contain two tandem repeats each containing three membrane-spanning domains and a pore-forming loop with the signature motif Asn-Pro-Ala (NPA).</text>
</comment>
<dbReference type="RefSeq" id="WP_063605680.1">
    <property type="nucleotide sequence ID" value="NZ_JBIHSF010000008.1"/>
</dbReference>
<keyword evidence="12" id="KW-1185">Reference proteome</keyword>
<evidence type="ECO:0000256" key="6">
    <source>
        <dbReference type="ARBA" id="ARBA00022692"/>
    </source>
</evidence>
<gene>
    <name evidence="10 11" type="primary">aqpZ</name>
    <name evidence="11" type="ORF">ACGRH2_15885</name>
</gene>
<feature type="short sequence motif" description="NPA 1" evidence="10">
    <location>
        <begin position="62"/>
        <end position="64"/>
    </location>
</feature>
<name>A0ABW7IJS7_9VIBR</name>
<feature type="site" description="Selectivity filter" evidence="10">
    <location>
        <position position="188"/>
    </location>
</feature>
<dbReference type="Pfam" id="PF00230">
    <property type="entry name" value="MIP"/>
    <property type="match status" value="1"/>
</dbReference>
<evidence type="ECO:0000256" key="1">
    <source>
        <dbReference type="ARBA" id="ARBA00004651"/>
    </source>
</evidence>
<dbReference type="CDD" id="cd00333">
    <property type="entry name" value="MIP"/>
    <property type="match status" value="1"/>
</dbReference>
<evidence type="ECO:0000313" key="11">
    <source>
        <dbReference type="EMBL" id="MFH0261887.1"/>
    </source>
</evidence>
<dbReference type="PROSITE" id="PS51257">
    <property type="entry name" value="PROKAR_LIPOPROTEIN"/>
    <property type="match status" value="1"/>
</dbReference>
<feature type="transmembrane region" description="Helical" evidence="10">
    <location>
        <begin position="35"/>
        <end position="59"/>
    </location>
</feature>
<comment type="caution">
    <text evidence="10">Lacks conserved residue(s) required for the propagation of feature annotation.</text>
</comment>
<keyword evidence="3 10" id="KW-0813">Transport</keyword>
<evidence type="ECO:0000256" key="8">
    <source>
        <dbReference type="ARBA" id="ARBA00022989"/>
    </source>
</evidence>
<keyword evidence="4 10" id="KW-1003">Cell membrane</keyword>
<feature type="short sequence motif" description="NPA 2" evidence="10">
    <location>
        <begin position="185"/>
        <end position="187"/>
    </location>
</feature>
<dbReference type="InterPro" id="IPR023271">
    <property type="entry name" value="Aquaporin-like"/>
</dbReference>
<keyword evidence="8 10" id="KW-1133">Transmembrane helix</keyword>
<comment type="caution">
    <text evidence="11">The sequence shown here is derived from an EMBL/GenBank/DDBJ whole genome shotgun (WGS) entry which is preliminary data.</text>
</comment>
<evidence type="ECO:0000256" key="3">
    <source>
        <dbReference type="ARBA" id="ARBA00022448"/>
    </source>
</evidence>
<dbReference type="PANTHER" id="PTHR19139:SF199">
    <property type="entry name" value="MIP17260P"/>
    <property type="match status" value="1"/>
</dbReference>
<evidence type="ECO:0000256" key="7">
    <source>
        <dbReference type="ARBA" id="ARBA00022737"/>
    </source>
</evidence>
<dbReference type="HAMAP" id="MF_01146">
    <property type="entry name" value="Aquaporin_Z"/>
    <property type="match status" value="1"/>
</dbReference>
<keyword evidence="5" id="KW-0997">Cell inner membrane</keyword>
<feature type="site" description="Selectivity filter" evidence="10">
    <location>
        <position position="182"/>
    </location>
</feature>
<feature type="site" description="Selectivity filter" evidence="10">
    <location>
        <position position="42"/>
    </location>
</feature>
<dbReference type="SUPFAM" id="SSF81338">
    <property type="entry name" value="Aquaporin-like"/>
    <property type="match status" value="1"/>
</dbReference>
<keyword evidence="9 10" id="KW-0472">Membrane</keyword>
<evidence type="ECO:0000256" key="2">
    <source>
        <dbReference type="ARBA" id="ARBA00006175"/>
    </source>
</evidence>
<feature type="transmembrane region" description="Helical" evidence="10">
    <location>
        <begin position="80"/>
        <end position="102"/>
    </location>
</feature>
<dbReference type="PROSITE" id="PS00221">
    <property type="entry name" value="MIP"/>
    <property type="match status" value="1"/>
</dbReference>
<evidence type="ECO:0000256" key="10">
    <source>
        <dbReference type="HAMAP-Rule" id="MF_01146"/>
    </source>
</evidence>
<comment type="subcellular location">
    <subcellularLocation>
        <location evidence="1 10">Cell membrane</location>
        <topology evidence="1 10">Multi-pass membrane protein</topology>
    </subcellularLocation>
</comment>
<dbReference type="InterPro" id="IPR034294">
    <property type="entry name" value="Aquaporin_transptr"/>
</dbReference>
<keyword evidence="6 10" id="KW-0812">Transmembrane</keyword>
<dbReference type="InterPro" id="IPR000425">
    <property type="entry name" value="MIP"/>
</dbReference>
<evidence type="ECO:0000256" key="4">
    <source>
        <dbReference type="ARBA" id="ARBA00022475"/>
    </source>
</evidence>
<dbReference type="InterPro" id="IPR023743">
    <property type="entry name" value="Aquaporin_Z"/>
</dbReference>
<accession>A0ABW7IJS7</accession>
<evidence type="ECO:0000313" key="12">
    <source>
        <dbReference type="Proteomes" id="UP001607125"/>
    </source>
</evidence>
<evidence type="ECO:0000256" key="5">
    <source>
        <dbReference type="ARBA" id="ARBA00022519"/>
    </source>
</evidence>
<feature type="transmembrane region" description="Helical" evidence="10">
    <location>
        <begin position="160"/>
        <end position="179"/>
    </location>
</feature>
<comment type="catalytic activity">
    <reaction evidence="10">
        <text>H2O(in) = H2O(out)</text>
        <dbReference type="Rhea" id="RHEA:29667"/>
        <dbReference type="ChEBI" id="CHEBI:15377"/>
    </reaction>
</comment>
<proteinExistence type="inferred from homology"/>
<keyword evidence="7 10" id="KW-0677">Repeat</keyword>
<feature type="transmembrane region" description="Helical" evidence="10">
    <location>
        <begin position="199"/>
        <end position="222"/>
    </location>
</feature>
<protein>
    <recommendedName>
        <fullName evidence="10">Aquaporin Z</fullName>
    </recommendedName>
</protein>
<organism evidence="11 12">
    <name type="scientific">Vibrio barjaei</name>
    <dbReference type="NCBI Taxonomy" id="1676683"/>
    <lineage>
        <taxon>Bacteria</taxon>
        <taxon>Pseudomonadati</taxon>
        <taxon>Pseudomonadota</taxon>
        <taxon>Gammaproteobacteria</taxon>
        <taxon>Vibrionales</taxon>
        <taxon>Vibrionaceae</taxon>
        <taxon>Vibrio</taxon>
    </lineage>
</organism>
<dbReference type="PANTHER" id="PTHR19139">
    <property type="entry name" value="AQUAPORIN TRANSPORTER"/>
    <property type="match status" value="1"/>
</dbReference>
<feature type="site" description="Involved in tetramerization or stability of the tetramer" evidence="10">
    <location>
        <position position="19"/>
    </location>
</feature>
<dbReference type="PRINTS" id="PR00783">
    <property type="entry name" value="MINTRINSICP"/>
</dbReference>
<reference evidence="11 12" key="1">
    <citation type="submission" date="2024-10" db="EMBL/GenBank/DDBJ databases">
        <authorList>
            <person name="Yibar A."/>
            <person name="Saticioglu I.B."/>
            <person name="Duman M."/>
            <person name="Ajmi N."/>
            <person name="Gurler F."/>
            <person name="Ay H."/>
            <person name="Onuk E."/>
            <person name="Guler S."/>
            <person name="Romalde J.L."/>
        </authorList>
    </citation>
    <scope>NUCLEOTIDE SEQUENCE [LARGE SCALE GENOMIC DNA]</scope>
    <source>
        <strain evidence="11 12">1-TCBS-B</strain>
    </source>
</reference>
<comment type="subunit">
    <text evidence="10">Homotetramer.</text>
</comment>